<dbReference type="AlphaFoldDB" id="A0A9W8P8X7"/>
<name>A0A9W8P8X7_9AGAR</name>
<keyword evidence="2" id="KW-1185">Reference proteome</keyword>
<evidence type="ECO:0000313" key="1">
    <source>
        <dbReference type="EMBL" id="KAJ3749287.1"/>
    </source>
</evidence>
<dbReference type="Proteomes" id="UP001142393">
    <property type="component" value="Unassembled WGS sequence"/>
</dbReference>
<accession>A0A9W8P8X7</accession>
<reference evidence="1 2" key="1">
    <citation type="journal article" date="2023" name="Proc. Natl. Acad. Sci. U.S.A.">
        <title>A global phylogenomic analysis of the shiitake genus Lentinula.</title>
        <authorList>
            <person name="Sierra-Patev S."/>
            <person name="Min B."/>
            <person name="Naranjo-Ortiz M."/>
            <person name="Looney B."/>
            <person name="Konkel Z."/>
            <person name="Slot J.C."/>
            <person name="Sakamoto Y."/>
            <person name="Steenwyk J.L."/>
            <person name="Rokas A."/>
            <person name="Carro J."/>
            <person name="Camarero S."/>
            <person name="Ferreira P."/>
            <person name="Molpeceres G."/>
            <person name="Ruiz-Duenas F.J."/>
            <person name="Serrano A."/>
            <person name="Henrissat B."/>
            <person name="Drula E."/>
            <person name="Hughes K.W."/>
            <person name="Mata J.L."/>
            <person name="Ishikawa N.K."/>
            <person name="Vargas-Isla R."/>
            <person name="Ushijima S."/>
            <person name="Smith C.A."/>
            <person name="Donoghue J."/>
            <person name="Ahrendt S."/>
            <person name="Andreopoulos W."/>
            <person name="He G."/>
            <person name="LaButti K."/>
            <person name="Lipzen A."/>
            <person name="Ng V."/>
            <person name="Riley R."/>
            <person name="Sandor L."/>
            <person name="Barry K."/>
            <person name="Martinez A.T."/>
            <person name="Xiao Y."/>
            <person name="Gibbons J.G."/>
            <person name="Terashima K."/>
            <person name="Grigoriev I.V."/>
            <person name="Hibbett D."/>
        </authorList>
    </citation>
    <scope>NUCLEOTIDE SEQUENCE [LARGE SCALE GENOMIC DNA]</scope>
    <source>
        <strain evidence="1 2">TFB7810</strain>
    </source>
</reference>
<evidence type="ECO:0000313" key="2">
    <source>
        <dbReference type="Proteomes" id="UP001142393"/>
    </source>
</evidence>
<sequence length="181" mass="20863">MSRQVSRNYYEFIPDDDTEKDVYLQAHGHNFDGQERHVVIYWVVNGTLADNPVTQIVQLSGIRGNFVFDSLVAKLRNPATLDSHTQYYLGSFTRVERQLLLQLADQVVFDKASVVNGCRVWMRELLVAMVKENMISEETFEVIEEEVPLPKRIPEAEGKGVQADNHFHSDDILTLRMFVDF</sequence>
<gene>
    <name evidence="1" type="ORF">DFH05DRAFT_1593386</name>
</gene>
<protein>
    <submittedName>
        <fullName evidence="1">Uncharacterized protein</fullName>
    </submittedName>
</protein>
<comment type="caution">
    <text evidence="1">The sequence shown here is derived from an EMBL/GenBank/DDBJ whole genome shotgun (WGS) entry which is preliminary data.</text>
</comment>
<organism evidence="1 2">
    <name type="scientific">Lentinula detonsa</name>
    <dbReference type="NCBI Taxonomy" id="2804962"/>
    <lineage>
        <taxon>Eukaryota</taxon>
        <taxon>Fungi</taxon>
        <taxon>Dikarya</taxon>
        <taxon>Basidiomycota</taxon>
        <taxon>Agaricomycotina</taxon>
        <taxon>Agaricomycetes</taxon>
        <taxon>Agaricomycetidae</taxon>
        <taxon>Agaricales</taxon>
        <taxon>Marasmiineae</taxon>
        <taxon>Omphalotaceae</taxon>
        <taxon>Lentinula</taxon>
    </lineage>
</organism>
<dbReference type="EMBL" id="JANVFU010000002">
    <property type="protein sequence ID" value="KAJ3749287.1"/>
    <property type="molecule type" value="Genomic_DNA"/>
</dbReference>
<proteinExistence type="predicted"/>